<sequence length="267" mass="28083">MTALNQITLRTKMKVTFRLNRILAALTLSAAVFGATAATAAPVKNVVLVHGYFADGSGWQAVSKILTRDGYNVSVVQEPETSFADDVKATNRVVDAQGGPSILVGHSYGGAVITEAGNNEKVAGLVYVAAFQPDAGESAMDLAKKMPGASTAIKATADGYLYLDQASFRTDFAADVPAAEARFMSVSQVMPAAASFGAPISTPAWKTKPSWAVVATADRAINPDLERFMTKRAGSKTIELDSSHVAYISHPKEVAKLIEQAAENSGK</sequence>
<evidence type="ECO:0000256" key="1">
    <source>
        <dbReference type="SAM" id="SignalP"/>
    </source>
</evidence>
<dbReference type="Proteomes" id="UP000248918">
    <property type="component" value="Unassembled WGS sequence"/>
</dbReference>
<feature type="chain" id="PRO_5016335369" evidence="1">
    <location>
        <begin position="41"/>
        <end position="267"/>
    </location>
</feature>
<dbReference type="InterPro" id="IPR029058">
    <property type="entry name" value="AB_hydrolase_fold"/>
</dbReference>
<dbReference type="Gene3D" id="3.40.50.1820">
    <property type="entry name" value="alpha/beta hydrolase"/>
    <property type="match status" value="1"/>
</dbReference>
<dbReference type="Pfam" id="PF12697">
    <property type="entry name" value="Abhydrolase_6"/>
    <property type="match status" value="1"/>
</dbReference>
<protein>
    <submittedName>
        <fullName evidence="3">Pimeloyl-ACP methyl ester carboxylesterase</fullName>
    </submittedName>
</protein>
<dbReference type="EMBL" id="QLTK01000034">
    <property type="protein sequence ID" value="RAS20697.1"/>
    <property type="molecule type" value="Genomic_DNA"/>
</dbReference>
<accession>A0A329BFT0</accession>
<dbReference type="AlphaFoldDB" id="A0A329BFT0"/>
<dbReference type="PANTHER" id="PTHR37017">
    <property type="entry name" value="AB HYDROLASE-1 DOMAIN-CONTAINING PROTEIN-RELATED"/>
    <property type="match status" value="1"/>
</dbReference>
<organism evidence="3 4">
    <name type="scientific">Paraburkholderia bryophila</name>
    <dbReference type="NCBI Taxonomy" id="420952"/>
    <lineage>
        <taxon>Bacteria</taxon>
        <taxon>Pseudomonadati</taxon>
        <taxon>Pseudomonadota</taxon>
        <taxon>Betaproteobacteria</taxon>
        <taxon>Burkholderiales</taxon>
        <taxon>Burkholderiaceae</taxon>
        <taxon>Paraburkholderia</taxon>
    </lineage>
</organism>
<evidence type="ECO:0000313" key="4">
    <source>
        <dbReference type="Proteomes" id="UP000248918"/>
    </source>
</evidence>
<evidence type="ECO:0000259" key="2">
    <source>
        <dbReference type="Pfam" id="PF12697"/>
    </source>
</evidence>
<gene>
    <name evidence="3" type="ORF">BX591_1347</name>
</gene>
<comment type="caution">
    <text evidence="3">The sequence shown here is derived from an EMBL/GenBank/DDBJ whole genome shotgun (WGS) entry which is preliminary data.</text>
</comment>
<feature type="signal peptide" evidence="1">
    <location>
        <begin position="1"/>
        <end position="40"/>
    </location>
</feature>
<dbReference type="InterPro" id="IPR000073">
    <property type="entry name" value="AB_hydrolase_1"/>
</dbReference>
<name>A0A329BFT0_9BURK</name>
<dbReference type="InterPro" id="IPR052897">
    <property type="entry name" value="Sec-Metab_Biosynth_Hydrolase"/>
</dbReference>
<evidence type="ECO:0000313" key="3">
    <source>
        <dbReference type="EMBL" id="RAS20697.1"/>
    </source>
</evidence>
<dbReference type="SUPFAM" id="SSF53474">
    <property type="entry name" value="alpha/beta-Hydrolases"/>
    <property type="match status" value="1"/>
</dbReference>
<proteinExistence type="predicted"/>
<feature type="domain" description="AB hydrolase-1" evidence="2">
    <location>
        <begin position="46"/>
        <end position="256"/>
    </location>
</feature>
<keyword evidence="1" id="KW-0732">Signal</keyword>
<dbReference type="PANTHER" id="PTHR37017:SF11">
    <property type="entry name" value="ESTERASE_LIPASE_THIOESTERASE DOMAIN-CONTAINING PROTEIN"/>
    <property type="match status" value="1"/>
</dbReference>
<reference evidence="3 4" key="1">
    <citation type="submission" date="2018-06" db="EMBL/GenBank/DDBJ databases">
        <title>Genomic Encyclopedia of Type Strains, Phase III (KMG-III): the genomes of soil and plant-associated and newly described type strains.</title>
        <authorList>
            <person name="Whitman W."/>
        </authorList>
    </citation>
    <scope>NUCLEOTIDE SEQUENCE [LARGE SCALE GENOMIC DNA]</scope>
    <source>
        <strain evidence="3 4">LMG 23644</strain>
    </source>
</reference>